<organism evidence="2 3">
    <name type="scientific">Halorubrum vacuolatum</name>
    <name type="common">Natronobacterium vacuolatum</name>
    <dbReference type="NCBI Taxonomy" id="63740"/>
    <lineage>
        <taxon>Archaea</taxon>
        <taxon>Methanobacteriati</taxon>
        <taxon>Methanobacteriota</taxon>
        <taxon>Stenosarchaea group</taxon>
        <taxon>Halobacteria</taxon>
        <taxon>Halobacteriales</taxon>
        <taxon>Haloferacaceae</taxon>
        <taxon>Halorubrum</taxon>
    </lineage>
</organism>
<accession>A0A238WJ89</accession>
<name>A0A238WJ89_HALVU</name>
<keyword evidence="3" id="KW-1185">Reference proteome</keyword>
<feature type="region of interest" description="Disordered" evidence="1">
    <location>
        <begin position="1"/>
        <end position="65"/>
    </location>
</feature>
<gene>
    <name evidence="2" type="ORF">SAMN06264855_10864</name>
</gene>
<reference evidence="2 3" key="1">
    <citation type="submission" date="2017-06" db="EMBL/GenBank/DDBJ databases">
        <authorList>
            <person name="Kim H.J."/>
            <person name="Triplett B.A."/>
        </authorList>
    </citation>
    <scope>NUCLEOTIDE SEQUENCE [LARGE SCALE GENOMIC DNA]</scope>
    <source>
        <strain evidence="2 3">DSM 8800</strain>
    </source>
</reference>
<dbReference type="EMBL" id="FZNQ01000008">
    <property type="protein sequence ID" value="SNR46646.1"/>
    <property type="molecule type" value="Genomic_DNA"/>
</dbReference>
<sequence>MFGISNLRGDDEGFTPQMEFIPDDDLSDEAIGIYAQASGSIDDPEDPDLTEANTASVGGLPAGSANYSASVAIDTRPVEWDEDNDEPVDEIGGTIRVTTGESEWA</sequence>
<evidence type="ECO:0000313" key="2">
    <source>
        <dbReference type="EMBL" id="SNR46646.1"/>
    </source>
</evidence>
<proteinExistence type="predicted"/>
<evidence type="ECO:0000313" key="3">
    <source>
        <dbReference type="Proteomes" id="UP000198397"/>
    </source>
</evidence>
<dbReference type="Proteomes" id="UP000198397">
    <property type="component" value="Unassembled WGS sequence"/>
</dbReference>
<dbReference type="AlphaFoldDB" id="A0A238WJ89"/>
<protein>
    <submittedName>
        <fullName evidence="2">Uncharacterized protein</fullName>
    </submittedName>
</protein>
<evidence type="ECO:0000256" key="1">
    <source>
        <dbReference type="SAM" id="MobiDB-lite"/>
    </source>
</evidence>